<protein>
    <submittedName>
        <fullName evidence="2">Rod-binding protein</fullName>
    </submittedName>
</protein>
<organism evidence="2 3">
    <name type="scientific">Thalassococcus arenae</name>
    <dbReference type="NCBI Taxonomy" id="2851652"/>
    <lineage>
        <taxon>Bacteria</taxon>
        <taxon>Pseudomonadati</taxon>
        <taxon>Pseudomonadota</taxon>
        <taxon>Alphaproteobacteria</taxon>
        <taxon>Rhodobacterales</taxon>
        <taxon>Roseobacteraceae</taxon>
        <taxon>Thalassococcus</taxon>
    </lineage>
</organism>
<accession>A0ABS6N5N7</accession>
<dbReference type="InterPro" id="IPR019301">
    <property type="entry name" value="Flagellar_prot_FlgJ_N"/>
</dbReference>
<proteinExistence type="predicted"/>
<feature type="domain" description="Flagellar protein FlgJ N-terminal" evidence="1">
    <location>
        <begin position="33"/>
        <end position="80"/>
    </location>
</feature>
<evidence type="ECO:0000313" key="2">
    <source>
        <dbReference type="EMBL" id="MBV2359324.1"/>
    </source>
</evidence>
<gene>
    <name evidence="2" type="ORF">KUH32_06040</name>
</gene>
<evidence type="ECO:0000313" key="3">
    <source>
        <dbReference type="Proteomes" id="UP001166293"/>
    </source>
</evidence>
<dbReference type="EMBL" id="JAHRWL010000001">
    <property type="protein sequence ID" value="MBV2359324.1"/>
    <property type="molecule type" value="Genomic_DNA"/>
</dbReference>
<dbReference type="Proteomes" id="UP001166293">
    <property type="component" value="Unassembled WGS sequence"/>
</dbReference>
<comment type="caution">
    <text evidence="2">The sequence shown here is derived from an EMBL/GenBank/DDBJ whole genome shotgun (WGS) entry which is preliminary data.</text>
</comment>
<keyword evidence="3" id="KW-1185">Reference proteome</keyword>
<reference evidence="2" key="1">
    <citation type="submission" date="2021-06" db="EMBL/GenBank/DDBJ databases">
        <title>Thalassococcus sp. CAU 1522 isolated from sea sand, Republic of Korea.</title>
        <authorList>
            <person name="Kim W."/>
        </authorList>
    </citation>
    <scope>NUCLEOTIDE SEQUENCE</scope>
    <source>
        <strain evidence="2">CAU 1522</strain>
    </source>
</reference>
<evidence type="ECO:0000259" key="1">
    <source>
        <dbReference type="Pfam" id="PF10135"/>
    </source>
</evidence>
<name>A0ABS6N5N7_9RHOB</name>
<sequence length="89" mass="9493">MEIPAIAPDARTARNTALQNAARELETTFLAEMLKAAKLGEPPEGWGGGAGEEHFASFLRQEQARQLVAGGGIGLSEILFNALKEVDNE</sequence>
<dbReference type="Pfam" id="PF10135">
    <property type="entry name" value="Rod-binding"/>
    <property type="match status" value="1"/>
</dbReference>